<dbReference type="InterPro" id="IPR013320">
    <property type="entry name" value="ConA-like_dom_sf"/>
</dbReference>
<dbReference type="NCBIfam" id="TIGR04183">
    <property type="entry name" value="Por_Secre_tail"/>
    <property type="match status" value="1"/>
</dbReference>
<keyword evidence="2" id="KW-0732">Signal</keyword>
<gene>
    <name evidence="4" type="ORF">P0M35_11705</name>
</gene>
<dbReference type="Proteomes" id="UP001221302">
    <property type="component" value="Unassembled WGS sequence"/>
</dbReference>
<dbReference type="InterPro" id="IPR026444">
    <property type="entry name" value="Secre_tail"/>
</dbReference>
<organism evidence="4 5">
    <name type="scientific">Stygiobacter electus</name>
    <dbReference type="NCBI Taxonomy" id="3032292"/>
    <lineage>
        <taxon>Bacteria</taxon>
        <taxon>Pseudomonadati</taxon>
        <taxon>Ignavibacteriota</taxon>
        <taxon>Ignavibacteria</taxon>
        <taxon>Ignavibacteriales</taxon>
        <taxon>Melioribacteraceae</taxon>
        <taxon>Stygiobacter</taxon>
    </lineage>
</organism>
<feature type="domain" description="GH16" evidence="3">
    <location>
        <begin position="16"/>
        <end position="253"/>
    </location>
</feature>
<dbReference type="GO" id="GO:0005975">
    <property type="term" value="P:carbohydrate metabolic process"/>
    <property type="evidence" value="ECO:0007669"/>
    <property type="project" value="InterPro"/>
</dbReference>
<dbReference type="CDD" id="cd08023">
    <property type="entry name" value="GH16_laminarinase_like"/>
    <property type="match status" value="1"/>
</dbReference>
<dbReference type="Gene3D" id="2.60.120.200">
    <property type="match status" value="1"/>
</dbReference>
<evidence type="ECO:0000256" key="2">
    <source>
        <dbReference type="SAM" id="SignalP"/>
    </source>
</evidence>
<reference evidence="4" key="1">
    <citation type="submission" date="2023-03" db="EMBL/GenBank/DDBJ databases">
        <title>Stygiobacter electus gen. nov., sp. nov., facultatively anaerobic thermotolerant bacterium of the class Ignavibacteria from a well of Yessentuki mineral water deposit.</title>
        <authorList>
            <person name="Podosokorskaya O.A."/>
            <person name="Elcheninov A.G."/>
            <person name="Petrova N.F."/>
            <person name="Zavarzina D.G."/>
            <person name="Kublanov I.V."/>
            <person name="Merkel A.Y."/>
        </authorList>
    </citation>
    <scope>NUCLEOTIDE SEQUENCE</scope>
    <source>
        <strain evidence="4">09-Me</strain>
    </source>
</reference>
<dbReference type="InterPro" id="IPR000757">
    <property type="entry name" value="Beta-glucanase-like"/>
</dbReference>
<evidence type="ECO:0000313" key="5">
    <source>
        <dbReference type="Proteomes" id="UP001221302"/>
    </source>
</evidence>
<dbReference type="EMBL" id="JARGDL010000019">
    <property type="protein sequence ID" value="MDF1612819.1"/>
    <property type="molecule type" value="Genomic_DNA"/>
</dbReference>
<name>A0AAE3P2D3_9BACT</name>
<keyword evidence="5" id="KW-1185">Reference proteome</keyword>
<dbReference type="GO" id="GO:0004553">
    <property type="term" value="F:hydrolase activity, hydrolyzing O-glycosyl compounds"/>
    <property type="evidence" value="ECO:0007669"/>
    <property type="project" value="InterPro"/>
</dbReference>
<feature type="chain" id="PRO_5042080490" evidence="2">
    <location>
        <begin position="18"/>
        <end position="384"/>
    </location>
</feature>
<dbReference type="SUPFAM" id="SSF49899">
    <property type="entry name" value="Concanavalin A-like lectins/glucanases"/>
    <property type="match status" value="1"/>
</dbReference>
<dbReference type="PROSITE" id="PS51762">
    <property type="entry name" value="GH16_2"/>
    <property type="match status" value="1"/>
</dbReference>
<sequence>MKKLFFICLMISYNLLAQNWKLVWSDEFNGTSINPSYWTFETGTGTNGWGNNELQYYTNRTENAKIENGMLVITARQESYAGRNFTSARMKTQGKKSFKYGKIEARMKLPVGKGSWPAFWMLGDNITFVGWPKCGEIDIMEHINSDPSVYGTIHYDDNGHVSKGGNTSTDVTQFHVYSIEWDSNTIKWFVDGRQYYFVYIVNGVNSTEEFHNPFFIILNLAIGGNWPGNPDGSMQFPISMYVDYVRVYELVTDVEKIGTEISNEFELEQNFPNPFSASGGSAFGGNPSTTIKYSIPAVILRQAQDDNVMVSLPVGRHGTSNHDNLVTLKVYDILGREVATLVNEHQPAGNYEVKFDGSNLSSGIYFYRLQSGSFVQTKKFLLMK</sequence>
<accession>A0AAE3P2D3</accession>
<dbReference type="RefSeq" id="WP_321536590.1">
    <property type="nucleotide sequence ID" value="NZ_JARGDL010000019.1"/>
</dbReference>
<feature type="signal peptide" evidence="2">
    <location>
        <begin position="1"/>
        <end position="17"/>
    </location>
</feature>
<evidence type="ECO:0000256" key="1">
    <source>
        <dbReference type="ARBA" id="ARBA00006865"/>
    </source>
</evidence>
<dbReference type="PANTHER" id="PTHR10963:SF55">
    <property type="entry name" value="GLYCOSIDE HYDROLASE FAMILY 16 PROTEIN"/>
    <property type="match status" value="1"/>
</dbReference>
<dbReference type="PANTHER" id="PTHR10963">
    <property type="entry name" value="GLYCOSYL HYDROLASE-RELATED"/>
    <property type="match status" value="1"/>
</dbReference>
<dbReference type="Gene3D" id="2.60.40.4070">
    <property type="match status" value="1"/>
</dbReference>
<dbReference type="InterPro" id="IPR050546">
    <property type="entry name" value="Glycosyl_Hydrlase_16"/>
</dbReference>
<evidence type="ECO:0000313" key="4">
    <source>
        <dbReference type="EMBL" id="MDF1612819.1"/>
    </source>
</evidence>
<dbReference type="AlphaFoldDB" id="A0AAE3P2D3"/>
<protein>
    <submittedName>
        <fullName evidence="4">Family 16 glycosylhydrolase</fullName>
    </submittedName>
</protein>
<dbReference type="Pfam" id="PF18962">
    <property type="entry name" value="Por_Secre_tail"/>
    <property type="match status" value="1"/>
</dbReference>
<comment type="caution">
    <text evidence="4">The sequence shown here is derived from an EMBL/GenBank/DDBJ whole genome shotgun (WGS) entry which is preliminary data.</text>
</comment>
<comment type="similarity">
    <text evidence="1">Belongs to the glycosyl hydrolase 16 family.</text>
</comment>
<dbReference type="Pfam" id="PF00722">
    <property type="entry name" value="Glyco_hydro_16"/>
    <property type="match status" value="1"/>
</dbReference>
<evidence type="ECO:0000259" key="3">
    <source>
        <dbReference type="PROSITE" id="PS51762"/>
    </source>
</evidence>
<proteinExistence type="inferred from homology"/>